<dbReference type="Proteomes" id="UP001381693">
    <property type="component" value="Unassembled WGS sequence"/>
</dbReference>
<feature type="compositionally biased region" description="Basic and acidic residues" evidence="1">
    <location>
        <begin position="16"/>
        <end position="25"/>
    </location>
</feature>
<dbReference type="InterPro" id="IPR013083">
    <property type="entry name" value="Znf_RING/FYVE/PHD"/>
</dbReference>
<evidence type="ECO:0000256" key="1">
    <source>
        <dbReference type="SAM" id="MobiDB-lite"/>
    </source>
</evidence>
<evidence type="ECO:0000313" key="3">
    <source>
        <dbReference type="Proteomes" id="UP001381693"/>
    </source>
</evidence>
<reference evidence="2 3" key="1">
    <citation type="submission" date="2023-11" db="EMBL/GenBank/DDBJ databases">
        <title>Halocaridina rubra genome assembly.</title>
        <authorList>
            <person name="Smith C."/>
        </authorList>
    </citation>
    <scope>NUCLEOTIDE SEQUENCE [LARGE SCALE GENOMIC DNA]</scope>
    <source>
        <strain evidence="2">EP-1</strain>
        <tissue evidence="2">Whole</tissue>
    </source>
</reference>
<gene>
    <name evidence="2" type="ORF">SK128_012407</name>
</gene>
<proteinExistence type="predicted"/>
<accession>A0AAN8WLX1</accession>
<dbReference type="SUPFAM" id="SSF57903">
    <property type="entry name" value="FYVE/PHD zinc finger"/>
    <property type="match status" value="1"/>
</dbReference>
<sequence>MSDEKEKKRGARGRTKKNEESDKSNGDYSNSYKEDADCGHCGKEVKSNQGGGACDMCRVWYHLGC</sequence>
<evidence type="ECO:0000313" key="2">
    <source>
        <dbReference type="EMBL" id="KAK7067412.1"/>
    </source>
</evidence>
<keyword evidence="3" id="KW-1185">Reference proteome</keyword>
<organism evidence="2 3">
    <name type="scientific">Halocaridina rubra</name>
    <name type="common">Hawaiian red shrimp</name>
    <dbReference type="NCBI Taxonomy" id="373956"/>
    <lineage>
        <taxon>Eukaryota</taxon>
        <taxon>Metazoa</taxon>
        <taxon>Ecdysozoa</taxon>
        <taxon>Arthropoda</taxon>
        <taxon>Crustacea</taxon>
        <taxon>Multicrustacea</taxon>
        <taxon>Malacostraca</taxon>
        <taxon>Eumalacostraca</taxon>
        <taxon>Eucarida</taxon>
        <taxon>Decapoda</taxon>
        <taxon>Pleocyemata</taxon>
        <taxon>Caridea</taxon>
        <taxon>Atyoidea</taxon>
        <taxon>Atyidae</taxon>
        <taxon>Halocaridina</taxon>
    </lineage>
</organism>
<dbReference type="InterPro" id="IPR011011">
    <property type="entry name" value="Znf_FYVE_PHD"/>
</dbReference>
<feature type="region of interest" description="Disordered" evidence="1">
    <location>
        <begin position="1"/>
        <end position="38"/>
    </location>
</feature>
<name>A0AAN8WLX1_HALRR</name>
<protein>
    <submittedName>
        <fullName evidence="2">Uncharacterized protein</fullName>
    </submittedName>
</protein>
<comment type="caution">
    <text evidence="2">The sequence shown here is derived from an EMBL/GenBank/DDBJ whole genome shotgun (WGS) entry which is preliminary data.</text>
</comment>
<dbReference type="EMBL" id="JAXCGZ010018421">
    <property type="protein sequence ID" value="KAK7067412.1"/>
    <property type="molecule type" value="Genomic_DNA"/>
</dbReference>
<dbReference type="AlphaFoldDB" id="A0AAN8WLX1"/>
<dbReference type="Gene3D" id="3.30.40.10">
    <property type="entry name" value="Zinc/RING finger domain, C3HC4 (zinc finger)"/>
    <property type="match status" value="1"/>
</dbReference>
<feature type="non-terminal residue" evidence="2">
    <location>
        <position position="65"/>
    </location>
</feature>